<dbReference type="KEGG" id="ccha:ELD05_10855"/>
<proteinExistence type="inferred from homology"/>
<dbReference type="SUPFAM" id="SSF52954">
    <property type="entry name" value="Class II aaRS ABD-related"/>
    <property type="match status" value="1"/>
</dbReference>
<keyword evidence="8 10" id="KW-0030">Aminoacyl-tRNA synthetase</keyword>
<name>A0A3T0D7H5_9FIRM</name>
<dbReference type="Gene3D" id="3.30.930.10">
    <property type="entry name" value="Bira Bifunctional Protein, Domain 2"/>
    <property type="match status" value="2"/>
</dbReference>
<dbReference type="GO" id="GO:0006433">
    <property type="term" value="P:prolyl-tRNA aminoacylation"/>
    <property type="evidence" value="ECO:0007669"/>
    <property type="project" value="UniProtKB-UniRule"/>
</dbReference>
<dbReference type="FunFam" id="3.40.50.800:FF:000011">
    <property type="entry name" value="Proline--tRNA ligase"/>
    <property type="match status" value="1"/>
</dbReference>
<dbReference type="PANTHER" id="PTHR42753:SF2">
    <property type="entry name" value="PROLINE--TRNA LIGASE"/>
    <property type="match status" value="1"/>
</dbReference>
<dbReference type="GO" id="GO:0016740">
    <property type="term" value="F:transferase activity"/>
    <property type="evidence" value="ECO:0007669"/>
    <property type="project" value="UniProtKB-ARBA"/>
</dbReference>
<dbReference type="GO" id="GO:0002161">
    <property type="term" value="F:aminoacyl-tRNA deacylase activity"/>
    <property type="evidence" value="ECO:0007669"/>
    <property type="project" value="InterPro"/>
</dbReference>
<keyword evidence="3 10" id="KW-0963">Cytoplasm</keyword>
<evidence type="ECO:0000256" key="10">
    <source>
        <dbReference type="HAMAP-Rule" id="MF_01569"/>
    </source>
</evidence>
<evidence type="ECO:0000256" key="8">
    <source>
        <dbReference type="ARBA" id="ARBA00023146"/>
    </source>
</evidence>
<comment type="domain">
    <text evidence="10">Consists of three domains: the N-terminal catalytic domain, the editing domain and the C-terminal anticodon-binding domain.</text>
</comment>
<evidence type="ECO:0000256" key="9">
    <source>
        <dbReference type="ARBA" id="ARBA00047671"/>
    </source>
</evidence>
<dbReference type="EC" id="6.1.1.15" evidence="10"/>
<evidence type="ECO:0000256" key="1">
    <source>
        <dbReference type="ARBA" id="ARBA00004496"/>
    </source>
</evidence>
<dbReference type="NCBIfam" id="TIGR00409">
    <property type="entry name" value="proS_fam_II"/>
    <property type="match status" value="1"/>
</dbReference>
<evidence type="ECO:0000259" key="11">
    <source>
        <dbReference type="PROSITE" id="PS50862"/>
    </source>
</evidence>
<dbReference type="FunFam" id="3.30.930.10:FF:000066">
    <property type="entry name" value="Proline--tRNA ligase"/>
    <property type="match status" value="1"/>
</dbReference>
<comment type="subcellular location">
    <subcellularLocation>
        <location evidence="1 10">Cytoplasm</location>
    </subcellularLocation>
</comment>
<dbReference type="RefSeq" id="WP_127352437.1">
    <property type="nucleotide sequence ID" value="NZ_CP034791.1"/>
</dbReference>
<comment type="function">
    <text evidence="10">Catalyzes the attachment of proline to tRNA(Pro) in a two-step reaction: proline is first activated by ATP to form Pro-AMP and then transferred to the acceptor end of tRNA(Pro). As ProRS can inadvertently accommodate and process non-cognate amino acids such as alanine and cysteine, to avoid such errors it has two additional distinct editing activities against alanine. One activity is designated as 'pretransfer' editing and involves the tRNA(Pro)-independent hydrolysis of activated Ala-AMP. The other activity is designated 'posttransfer' editing and involves deacylation of mischarged Ala-tRNA(Pro). The misacylated Cys-tRNA(Pro) is not edited by ProRS.</text>
</comment>
<dbReference type="InterPro" id="IPR006195">
    <property type="entry name" value="aa-tRNA-synth_II"/>
</dbReference>
<dbReference type="Proteomes" id="UP000282930">
    <property type="component" value="Chromosome"/>
</dbReference>
<evidence type="ECO:0000256" key="6">
    <source>
        <dbReference type="ARBA" id="ARBA00022840"/>
    </source>
</evidence>
<dbReference type="PROSITE" id="PS50862">
    <property type="entry name" value="AA_TRNA_LIGASE_II"/>
    <property type="match status" value="1"/>
</dbReference>
<feature type="domain" description="Aminoacyl-transfer RNA synthetases class-II family profile" evidence="11">
    <location>
        <begin position="33"/>
        <end position="463"/>
    </location>
</feature>
<dbReference type="InterPro" id="IPR036621">
    <property type="entry name" value="Anticodon-bd_dom_sf"/>
</dbReference>
<dbReference type="InterPro" id="IPR050062">
    <property type="entry name" value="Pro-tRNA_synthetase"/>
</dbReference>
<comment type="subunit">
    <text evidence="2 10">Homodimer.</text>
</comment>
<keyword evidence="7 10" id="KW-0648">Protein biosynthesis</keyword>
<protein>
    <recommendedName>
        <fullName evidence="10">Proline--tRNA ligase</fullName>
        <ecNumber evidence="10">6.1.1.15</ecNumber>
    </recommendedName>
    <alternativeName>
        <fullName evidence="10">Prolyl-tRNA synthetase</fullName>
        <shortName evidence="10">ProRS</shortName>
    </alternativeName>
</protein>
<dbReference type="SUPFAM" id="SSF55826">
    <property type="entry name" value="YbaK/ProRS associated domain"/>
    <property type="match status" value="1"/>
</dbReference>
<dbReference type="InterPro" id="IPR002316">
    <property type="entry name" value="Pro-tRNA-ligase_IIa"/>
</dbReference>
<comment type="catalytic activity">
    <reaction evidence="9 10">
        <text>tRNA(Pro) + L-proline + ATP = L-prolyl-tRNA(Pro) + AMP + diphosphate</text>
        <dbReference type="Rhea" id="RHEA:14305"/>
        <dbReference type="Rhea" id="RHEA-COMP:9700"/>
        <dbReference type="Rhea" id="RHEA-COMP:9702"/>
        <dbReference type="ChEBI" id="CHEBI:30616"/>
        <dbReference type="ChEBI" id="CHEBI:33019"/>
        <dbReference type="ChEBI" id="CHEBI:60039"/>
        <dbReference type="ChEBI" id="CHEBI:78442"/>
        <dbReference type="ChEBI" id="CHEBI:78532"/>
        <dbReference type="ChEBI" id="CHEBI:456215"/>
        <dbReference type="EC" id="6.1.1.15"/>
    </reaction>
</comment>
<dbReference type="Gene3D" id="3.40.50.800">
    <property type="entry name" value="Anticodon-binding domain"/>
    <property type="match status" value="1"/>
</dbReference>
<dbReference type="AlphaFoldDB" id="A0A3T0D7H5"/>
<organism evidence="12 13">
    <name type="scientific">Caldicellulosiruptor changbaiensis</name>
    <dbReference type="NCBI Taxonomy" id="1222016"/>
    <lineage>
        <taxon>Bacteria</taxon>
        <taxon>Bacillati</taxon>
        <taxon>Bacillota</taxon>
        <taxon>Bacillota incertae sedis</taxon>
        <taxon>Caldicellulosiruptorales</taxon>
        <taxon>Caldicellulosiruptoraceae</taxon>
        <taxon>Caldicellulosiruptor</taxon>
    </lineage>
</organism>
<dbReference type="EMBL" id="CP034791">
    <property type="protein sequence ID" value="AZT91091.1"/>
    <property type="molecule type" value="Genomic_DNA"/>
</dbReference>
<dbReference type="InterPro" id="IPR004500">
    <property type="entry name" value="Pro-tRNA-synth_IIa_bac-type"/>
</dbReference>
<dbReference type="InterPro" id="IPR023717">
    <property type="entry name" value="Pro-tRNA-Synthase_IIa_type1"/>
</dbReference>
<dbReference type="InterPro" id="IPR045864">
    <property type="entry name" value="aa-tRNA-synth_II/BPL/LPL"/>
</dbReference>
<gene>
    <name evidence="10" type="primary">proS</name>
    <name evidence="12" type="ORF">ELD05_10855</name>
</gene>
<dbReference type="GO" id="GO:0004827">
    <property type="term" value="F:proline-tRNA ligase activity"/>
    <property type="evidence" value="ECO:0007669"/>
    <property type="project" value="UniProtKB-UniRule"/>
</dbReference>
<dbReference type="InterPro" id="IPR036754">
    <property type="entry name" value="YbaK/aa-tRNA-synt-asso_dom_sf"/>
</dbReference>
<dbReference type="InterPro" id="IPR033730">
    <property type="entry name" value="ProRS_core_prok"/>
</dbReference>
<dbReference type="SUPFAM" id="SSF55681">
    <property type="entry name" value="Class II aaRS and biotin synthetases"/>
    <property type="match status" value="1"/>
</dbReference>
<dbReference type="NCBIfam" id="NF006625">
    <property type="entry name" value="PRK09194.1"/>
    <property type="match status" value="1"/>
</dbReference>
<dbReference type="HAMAP" id="MF_01569">
    <property type="entry name" value="Pro_tRNA_synth_type1"/>
    <property type="match status" value="1"/>
</dbReference>
<evidence type="ECO:0000256" key="7">
    <source>
        <dbReference type="ARBA" id="ARBA00022917"/>
    </source>
</evidence>
<dbReference type="Pfam" id="PF00587">
    <property type="entry name" value="tRNA-synt_2b"/>
    <property type="match status" value="1"/>
</dbReference>
<evidence type="ECO:0000313" key="12">
    <source>
        <dbReference type="EMBL" id="AZT91091.1"/>
    </source>
</evidence>
<dbReference type="Gene3D" id="3.90.960.10">
    <property type="entry name" value="YbaK/aminoacyl-tRNA synthetase-associated domain"/>
    <property type="match status" value="1"/>
</dbReference>
<sequence>MKVSELFMPTMKETPSDAEIESHKLMLRSGFMRQLSSGIYVYLPLGYRVLRKIENIVREEMDRAGAQEVHMSALMPKELWEESGRWAVFGPEMFRVKDRNEREYCLGPTHEEAFTYIVRNEITSYRDLPKILYQIQTKFRDERRPRFGVMRCREFTMKDAYSFDIDEKGLDISYKKMYDAYVRIFKRCGLDVKIVEADTGAMGGSNSHEFMVPSSVGEAEIAYCKACGYAANLEKAECLDEPVENTEEIKQMQEVYTPNVRTIEELVNFLNIDAKRFVKTMIYRADDKFVAVLVRGDREVNETKLKNLLKANEIELASAEDVERITGAKVGFAGPVGLSIEIYADNEVKYLKNFVVGANKTDYHIKNVNLSDFKVTKFADLRNITQDDLCPKCRSQKVTIERGIEVGHIFKLGTKYTEAFNCVYTDEKGEKKLMIMGCYGIGINRTAAAIIEQMHDEDGIIWPITVSPYEVIVVPVNIKDEQQSKIAFEIYEDLQKKGVEVLIDDRDERAGVKFKDADLIGIPFRVTIGRKIADGRIEVRNRRTKESVEVDIESAVEFILNLINEEKARYEV</sequence>
<dbReference type="PRINTS" id="PR01046">
    <property type="entry name" value="TRNASYNTHPRO"/>
</dbReference>
<dbReference type="Pfam" id="PF03129">
    <property type="entry name" value="HGTP_anticodon"/>
    <property type="match status" value="1"/>
</dbReference>
<dbReference type="GO" id="GO:0005829">
    <property type="term" value="C:cytosol"/>
    <property type="evidence" value="ECO:0007669"/>
    <property type="project" value="TreeGrafter"/>
</dbReference>
<comment type="similarity">
    <text evidence="10">Belongs to the class-II aminoacyl-tRNA synthetase family. ProS type 1 subfamily.</text>
</comment>
<evidence type="ECO:0000256" key="2">
    <source>
        <dbReference type="ARBA" id="ARBA00011738"/>
    </source>
</evidence>
<dbReference type="InterPro" id="IPR004154">
    <property type="entry name" value="Anticodon-bd"/>
</dbReference>
<reference evidence="12 13" key="1">
    <citation type="submission" date="2018-12" db="EMBL/GenBank/DDBJ databases">
        <title>Genome sequence from the cellulolytic species, Caldicellulosiruptor changbaiensis.</title>
        <authorList>
            <person name="Blumer-Schuette S.E."/>
            <person name="Mendoza C."/>
        </authorList>
    </citation>
    <scope>NUCLEOTIDE SEQUENCE [LARGE SCALE GENOMIC DNA]</scope>
    <source>
        <strain evidence="12 13">CBS-Z</strain>
    </source>
</reference>
<keyword evidence="13" id="KW-1185">Reference proteome</keyword>
<dbReference type="GO" id="GO:0140096">
    <property type="term" value="F:catalytic activity, acting on a protein"/>
    <property type="evidence" value="ECO:0007669"/>
    <property type="project" value="UniProtKB-ARBA"/>
</dbReference>
<accession>A0A3T0D7H5</accession>
<dbReference type="Pfam" id="PF04073">
    <property type="entry name" value="tRNA_edit"/>
    <property type="match status" value="1"/>
</dbReference>
<dbReference type="InterPro" id="IPR044140">
    <property type="entry name" value="ProRS_anticodon_short"/>
</dbReference>
<evidence type="ECO:0000256" key="3">
    <source>
        <dbReference type="ARBA" id="ARBA00022490"/>
    </source>
</evidence>
<evidence type="ECO:0000256" key="5">
    <source>
        <dbReference type="ARBA" id="ARBA00022741"/>
    </source>
</evidence>
<keyword evidence="5 10" id="KW-0547">Nucleotide-binding</keyword>
<keyword evidence="4 10" id="KW-0436">Ligase</keyword>
<evidence type="ECO:0000256" key="4">
    <source>
        <dbReference type="ARBA" id="ARBA00022598"/>
    </source>
</evidence>
<dbReference type="PIRSF" id="PIRSF001535">
    <property type="entry name" value="ProRS_1"/>
    <property type="match status" value="1"/>
</dbReference>
<keyword evidence="6 10" id="KW-0067">ATP-binding</keyword>
<dbReference type="InterPro" id="IPR002314">
    <property type="entry name" value="aa-tRNA-synt_IIb"/>
</dbReference>
<dbReference type="GO" id="GO:0005524">
    <property type="term" value="F:ATP binding"/>
    <property type="evidence" value="ECO:0007669"/>
    <property type="project" value="UniProtKB-UniRule"/>
</dbReference>
<dbReference type="CDD" id="cd00861">
    <property type="entry name" value="ProRS_anticodon_short"/>
    <property type="match status" value="1"/>
</dbReference>
<dbReference type="CDD" id="cd04334">
    <property type="entry name" value="ProRS-INS"/>
    <property type="match status" value="1"/>
</dbReference>
<evidence type="ECO:0000313" key="13">
    <source>
        <dbReference type="Proteomes" id="UP000282930"/>
    </source>
</evidence>
<dbReference type="CDD" id="cd00779">
    <property type="entry name" value="ProRS_core_prok"/>
    <property type="match status" value="1"/>
</dbReference>
<dbReference type="InterPro" id="IPR007214">
    <property type="entry name" value="YbaK/aa-tRNA-synth-assoc-dom"/>
</dbReference>
<dbReference type="PANTHER" id="PTHR42753">
    <property type="entry name" value="MITOCHONDRIAL RIBOSOME PROTEIN L39/PROLYL-TRNA LIGASE FAMILY MEMBER"/>
    <property type="match status" value="1"/>
</dbReference>